<feature type="transmembrane region" description="Helical" evidence="6">
    <location>
        <begin position="76"/>
        <end position="93"/>
    </location>
</feature>
<evidence type="ECO:0000256" key="1">
    <source>
        <dbReference type="ARBA" id="ARBA00004141"/>
    </source>
</evidence>
<evidence type="ECO:0000256" key="4">
    <source>
        <dbReference type="ARBA" id="ARBA00022989"/>
    </source>
</evidence>
<reference evidence="7" key="1">
    <citation type="submission" date="2020-03" db="EMBL/GenBank/DDBJ databases">
        <authorList>
            <person name="Guo F."/>
        </authorList>
    </citation>
    <scope>NUCLEOTIDE SEQUENCE</scope>
    <source>
        <strain evidence="7">JCM 30134</strain>
    </source>
</reference>
<dbReference type="RefSeq" id="WP_167182914.1">
    <property type="nucleotide sequence ID" value="NZ_JAAONZ010000003.1"/>
</dbReference>
<organism evidence="7 8">
    <name type="scientific">Pseudomaricurvus hydrocarbonicus</name>
    <dbReference type="NCBI Taxonomy" id="1470433"/>
    <lineage>
        <taxon>Bacteria</taxon>
        <taxon>Pseudomonadati</taxon>
        <taxon>Pseudomonadota</taxon>
        <taxon>Gammaproteobacteria</taxon>
        <taxon>Cellvibrionales</taxon>
        <taxon>Cellvibrionaceae</taxon>
        <taxon>Pseudomaricurvus</taxon>
    </lineage>
</organism>
<evidence type="ECO:0000256" key="2">
    <source>
        <dbReference type="ARBA" id="ARBA00008333"/>
    </source>
</evidence>
<proteinExistence type="inferred from homology"/>
<comment type="similarity">
    <text evidence="2">Belongs to the oxidase-dependent Fe transporter (OFeT) (TC 9.A.10.1) family.</text>
</comment>
<keyword evidence="8" id="KW-1185">Reference proteome</keyword>
<comment type="subcellular location">
    <subcellularLocation>
        <location evidence="1">Membrane</location>
        <topology evidence="1">Multi-pass membrane protein</topology>
    </subcellularLocation>
</comment>
<feature type="transmembrane region" description="Helical" evidence="6">
    <location>
        <begin position="175"/>
        <end position="194"/>
    </location>
</feature>
<name>A0A9E5JR57_9GAMM</name>
<keyword evidence="3 6" id="KW-0812">Transmembrane</keyword>
<comment type="caution">
    <text evidence="7">The sequence shown here is derived from an EMBL/GenBank/DDBJ whole genome shotgun (WGS) entry which is preliminary data.</text>
</comment>
<evidence type="ECO:0000313" key="7">
    <source>
        <dbReference type="EMBL" id="NHO64994.1"/>
    </source>
</evidence>
<dbReference type="InterPro" id="IPR004923">
    <property type="entry name" value="FTR1/Fip1/EfeU"/>
</dbReference>
<evidence type="ECO:0000256" key="5">
    <source>
        <dbReference type="ARBA" id="ARBA00023136"/>
    </source>
</evidence>
<keyword evidence="5 6" id="KW-0472">Membrane</keyword>
<evidence type="ECO:0008006" key="9">
    <source>
        <dbReference type="Google" id="ProtNLM"/>
    </source>
</evidence>
<feature type="transmembrane region" description="Helical" evidence="6">
    <location>
        <begin position="36"/>
        <end position="56"/>
    </location>
</feature>
<evidence type="ECO:0000313" key="8">
    <source>
        <dbReference type="Proteomes" id="UP000787472"/>
    </source>
</evidence>
<feature type="transmembrane region" description="Helical" evidence="6">
    <location>
        <begin position="237"/>
        <end position="257"/>
    </location>
</feature>
<dbReference type="Pfam" id="PF03239">
    <property type="entry name" value="FTR1"/>
    <property type="match status" value="1"/>
</dbReference>
<feature type="transmembrane region" description="Helical" evidence="6">
    <location>
        <begin position="140"/>
        <end position="163"/>
    </location>
</feature>
<dbReference type="PANTHER" id="PTHR31632:SF2">
    <property type="entry name" value="PLASMA MEMBRANE IRON PERMEASE"/>
    <property type="match status" value="1"/>
</dbReference>
<dbReference type="EMBL" id="JAAONZ010000003">
    <property type="protein sequence ID" value="NHO64994.1"/>
    <property type="molecule type" value="Genomic_DNA"/>
</dbReference>
<accession>A0A9E5JR57</accession>
<dbReference type="GO" id="GO:0015093">
    <property type="term" value="F:ferrous iron transmembrane transporter activity"/>
    <property type="evidence" value="ECO:0007669"/>
    <property type="project" value="TreeGrafter"/>
</dbReference>
<dbReference type="GO" id="GO:0033573">
    <property type="term" value="C:high-affinity iron permease complex"/>
    <property type="evidence" value="ECO:0007669"/>
    <property type="project" value="InterPro"/>
</dbReference>
<sequence length="268" mass="28808">MLLNAVIIVLRETLEAGILMSVLLTISRQSGLGQRWFVVALAMGLVGAGIYARYLGEISLWFDYAGQEVVNAFLQYALYICLVVICLMNGFSAQRASQRNSVMMLGLLMVSVMLASIREGSEIIIFFTGYMSSGEALVKALTSGFVGLMIGGSVGALCYYAIILQKADKVRAIQTGVLTLVAAGMVAQASQLLVQVDWLPSAAALWNTSDYLSESSILGQLAYATFGYEASPTPVEAVLYIVSLLLIPAIFVGVYCYRKKSQSEGSSL</sequence>
<dbReference type="Proteomes" id="UP000787472">
    <property type="component" value="Unassembled WGS sequence"/>
</dbReference>
<gene>
    <name evidence="7" type="ORF">G8770_05495</name>
</gene>
<dbReference type="PANTHER" id="PTHR31632">
    <property type="entry name" value="IRON TRANSPORTER FTH1"/>
    <property type="match status" value="1"/>
</dbReference>
<protein>
    <recommendedName>
        <fullName evidence="9">Iron permease</fullName>
    </recommendedName>
</protein>
<evidence type="ECO:0000256" key="6">
    <source>
        <dbReference type="SAM" id="Phobius"/>
    </source>
</evidence>
<dbReference type="AlphaFoldDB" id="A0A9E5JR57"/>
<evidence type="ECO:0000256" key="3">
    <source>
        <dbReference type="ARBA" id="ARBA00022692"/>
    </source>
</evidence>
<keyword evidence="4 6" id="KW-1133">Transmembrane helix</keyword>
<feature type="transmembrane region" description="Helical" evidence="6">
    <location>
        <begin position="105"/>
        <end position="128"/>
    </location>
</feature>